<dbReference type="InterPro" id="IPR025887">
    <property type="entry name" value="Glyco_hydro_31_N_dom"/>
</dbReference>
<evidence type="ECO:0000259" key="5">
    <source>
        <dbReference type="Pfam" id="PF01055"/>
    </source>
</evidence>
<dbReference type="Pfam" id="PF13802">
    <property type="entry name" value="Gal_mutarotas_2"/>
    <property type="match status" value="1"/>
</dbReference>
<dbReference type="InterPro" id="IPR011013">
    <property type="entry name" value="Gal_mutarotase_sf_dom"/>
</dbReference>
<feature type="domain" description="Glycoside hydrolase family 31 TIM barrel" evidence="5">
    <location>
        <begin position="240"/>
        <end position="563"/>
    </location>
</feature>
<reference evidence="9 10" key="1">
    <citation type="submission" date="2018-11" db="EMBL/GenBank/DDBJ databases">
        <title>Chryseotalea sanarue gen. nov., sp., nov., a member of the family Cytophagaceae, isolated from a brackish lake in Hamamatsu Japan.</title>
        <authorList>
            <person name="Maejima Y."/>
            <person name="Iino T."/>
            <person name="Muraguchi Y."/>
            <person name="Fukuda K."/>
            <person name="Ohkuma M."/>
            <person name="Moriuchi R."/>
            <person name="Dohra H."/>
            <person name="Kimbara K."/>
            <person name="Shintani M."/>
        </authorList>
    </citation>
    <scope>NUCLEOTIDE SEQUENCE [LARGE SCALE GENOMIC DNA]</scope>
    <source>
        <strain evidence="9 10">Ys</strain>
    </source>
</reference>
<keyword evidence="2 4" id="KW-0378">Hydrolase</keyword>
<dbReference type="RefSeq" id="WP_127123784.1">
    <property type="nucleotide sequence ID" value="NZ_BHXQ01000006.1"/>
</dbReference>
<sequence>MAILHSSLSKSLSQIDSWASIPNGISGKAANGNFRVLFYNDHIARVTASQHETFEEFSYAVIANPKNTEFSTNEDATHLHIKSKHFNISIDKAHTRFAFTTKQNAVINEDDTFGISWNGDQVTTYKKLQQGERFIGLGEKTGPLDRRGQGYQNWNTDNFAYHSGADPLYCSTPFYIGIHNGLVYGIFLDNTFKSFVNFGASNNRFSSFSADKGDMNYYFIHGESVAEVIQHYTHLTGRMPLPPLWSIGYQQCRYSYFPDTEVQSIADTFHEKDIPADVIVFDIHYMEAYKIFTWHKEHFRDPKKLIADLQAKGFEVVVMCDPGIKVEDGYHTYEDGVKQNVFIKYPDGSNFTAQVWPGWCHFPDFTKPATRVWWKEQFKEYVSLGVKGFWNDMNEIATWGNQLPENIELDFEGNPDSMRRGRNIYGMQMARSTYEGTKALMKGKRPFNLTRAGFSGIQRYAAVWTGDNVATDEHMMLGTRMLNSMGLAGIAFCGYDVGGFVGDANPKLFARWIALGAFSPFFRGHSMVNSRDSEPWSFGEEVEEISRNYIKLRYRLMPYIYSAFYEAAQSGMPVNRSLAIYHPHDAKIYQGQYQHQYLFGANLLVAPIESYKELMKVYLPESNWFGLYDDALYSSGETIVECPPDKLPVFVKASAVLVMNQEVGNNTKHKQELLEIHVYKGENETSFTRYEDDGDSFDYEQGNFCTQQFVHNGQKQQLIIEKVKGKRNSQYKKYVVYFHGFGALENVSVNGNNKQLLSKDYRYLQPLRSFDPVGTVNEGYKINDLPYIEIPASDEDIKMQL</sequence>
<evidence type="ECO:0000259" key="7">
    <source>
        <dbReference type="Pfam" id="PF17137"/>
    </source>
</evidence>
<dbReference type="Pfam" id="PF21365">
    <property type="entry name" value="Glyco_hydro_31_3rd"/>
    <property type="match status" value="1"/>
</dbReference>
<dbReference type="AlphaFoldDB" id="A0A401UE53"/>
<dbReference type="GO" id="GO:0005975">
    <property type="term" value="P:carbohydrate metabolic process"/>
    <property type="evidence" value="ECO:0007669"/>
    <property type="project" value="InterPro"/>
</dbReference>
<evidence type="ECO:0000259" key="8">
    <source>
        <dbReference type="Pfam" id="PF21365"/>
    </source>
</evidence>
<organism evidence="9 10">
    <name type="scientific">Chryseotalea sanaruensis</name>
    <dbReference type="NCBI Taxonomy" id="2482724"/>
    <lineage>
        <taxon>Bacteria</taxon>
        <taxon>Pseudomonadati</taxon>
        <taxon>Bacteroidota</taxon>
        <taxon>Cytophagia</taxon>
        <taxon>Cytophagales</taxon>
        <taxon>Chryseotaleaceae</taxon>
        <taxon>Chryseotalea</taxon>
    </lineage>
</organism>
<feature type="domain" description="Glycoside hydrolase family 31 N-terminal" evidence="6">
    <location>
        <begin position="34"/>
        <end position="196"/>
    </location>
</feature>
<dbReference type="SUPFAM" id="SSF74650">
    <property type="entry name" value="Galactose mutarotase-like"/>
    <property type="match status" value="1"/>
</dbReference>
<dbReference type="EMBL" id="BHXQ01000006">
    <property type="protein sequence ID" value="GCC53142.1"/>
    <property type="molecule type" value="Genomic_DNA"/>
</dbReference>
<dbReference type="InterPro" id="IPR017853">
    <property type="entry name" value="GH"/>
</dbReference>
<evidence type="ECO:0000256" key="3">
    <source>
        <dbReference type="ARBA" id="ARBA00023295"/>
    </source>
</evidence>
<dbReference type="SUPFAM" id="SSF51011">
    <property type="entry name" value="Glycosyl hydrolase domain"/>
    <property type="match status" value="1"/>
</dbReference>
<dbReference type="Gene3D" id="3.20.20.80">
    <property type="entry name" value="Glycosidases"/>
    <property type="match status" value="1"/>
</dbReference>
<dbReference type="GO" id="GO:0004553">
    <property type="term" value="F:hydrolase activity, hydrolyzing O-glycosyl compounds"/>
    <property type="evidence" value="ECO:0007669"/>
    <property type="project" value="InterPro"/>
</dbReference>
<comment type="similarity">
    <text evidence="1 4">Belongs to the glycosyl hydrolase 31 family.</text>
</comment>
<keyword evidence="10" id="KW-1185">Reference proteome</keyword>
<feature type="domain" description="DUF5110" evidence="7">
    <location>
        <begin position="674"/>
        <end position="740"/>
    </location>
</feature>
<dbReference type="OrthoDB" id="176168at2"/>
<dbReference type="CDD" id="cd06604">
    <property type="entry name" value="GH31_glucosidase_II_MalA"/>
    <property type="match status" value="1"/>
</dbReference>
<dbReference type="Pfam" id="PF17137">
    <property type="entry name" value="DUF5110"/>
    <property type="match status" value="1"/>
</dbReference>
<dbReference type="SUPFAM" id="SSF51445">
    <property type="entry name" value="(Trans)glycosidases"/>
    <property type="match status" value="1"/>
</dbReference>
<evidence type="ECO:0000313" key="10">
    <source>
        <dbReference type="Proteomes" id="UP000288227"/>
    </source>
</evidence>
<dbReference type="GO" id="GO:0030246">
    <property type="term" value="F:carbohydrate binding"/>
    <property type="evidence" value="ECO:0007669"/>
    <property type="project" value="InterPro"/>
</dbReference>
<dbReference type="PANTHER" id="PTHR22762:SF120">
    <property type="entry name" value="HETEROGLYCAN GLUCOSIDASE 1"/>
    <property type="match status" value="1"/>
</dbReference>
<dbReference type="PROSITE" id="PS00129">
    <property type="entry name" value="GLYCOSYL_HYDROL_F31_1"/>
    <property type="match status" value="1"/>
</dbReference>
<dbReference type="Gene3D" id="2.60.40.1180">
    <property type="entry name" value="Golgi alpha-mannosidase II"/>
    <property type="match status" value="2"/>
</dbReference>
<protein>
    <submittedName>
        <fullName evidence="9">DUF4968 domain-containing protein</fullName>
    </submittedName>
</protein>
<dbReference type="InterPro" id="IPR013780">
    <property type="entry name" value="Glyco_hydro_b"/>
</dbReference>
<name>A0A401UE53_9BACT</name>
<gene>
    <name evidence="9" type="ORF">SanaruYs_33850</name>
</gene>
<dbReference type="InterPro" id="IPR000322">
    <property type="entry name" value="Glyco_hydro_31_TIM"/>
</dbReference>
<evidence type="ECO:0000313" key="9">
    <source>
        <dbReference type="EMBL" id="GCC53142.1"/>
    </source>
</evidence>
<evidence type="ECO:0000256" key="1">
    <source>
        <dbReference type="ARBA" id="ARBA00007806"/>
    </source>
</evidence>
<comment type="caution">
    <text evidence="9">The sequence shown here is derived from an EMBL/GenBank/DDBJ whole genome shotgun (WGS) entry which is preliminary data.</text>
</comment>
<dbReference type="PANTHER" id="PTHR22762">
    <property type="entry name" value="ALPHA-GLUCOSIDASE"/>
    <property type="match status" value="1"/>
</dbReference>
<evidence type="ECO:0000259" key="6">
    <source>
        <dbReference type="Pfam" id="PF13802"/>
    </source>
</evidence>
<dbReference type="CDD" id="cd14752">
    <property type="entry name" value="GH31_N"/>
    <property type="match status" value="1"/>
</dbReference>
<dbReference type="Pfam" id="PF01055">
    <property type="entry name" value="Glyco_hydro_31_2nd"/>
    <property type="match status" value="1"/>
</dbReference>
<feature type="domain" description="Glycosyl hydrolase family 31 C-terminal" evidence="8">
    <location>
        <begin position="571"/>
        <end position="657"/>
    </location>
</feature>
<dbReference type="InterPro" id="IPR033403">
    <property type="entry name" value="DUF5110"/>
</dbReference>
<evidence type="ECO:0000256" key="4">
    <source>
        <dbReference type="RuleBase" id="RU361185"/>
    </source>
</evidence>
<dbReference type="Proteomes" id="UP000288227">
    <property type="component" value="Unassembled WGS sequence"/>
</dbReference>
<dbReference type="InterPro" id="IPR048395">
    <property type="entry name" value="Glyco_hydro_31_C"/>
</dbReference>
<proteinExistence type="inferred from homology"/>
<dbReference type="InterPro" id="IPR030458">
    <property type="entry name" value="Glyco_hydro_31_AS"/>
</dbReference>
<dbReference type="Gene3D" id="2.60.40.1760">
    <property type="entry name" value="glycosyl hydrolase (family 31)"/>
    <property type="match status" value="1"/>
</dbReference>
<keyword evidence="3 4" id="KW-0326">Glycosidase</keyword>
<evidence type="ECO:0000256" key="2">
    <source>
        <dbReference type="ARBA" id="ARBA00022801"/>
    </source>
</evidence>
<accession>A0A401UE53</accession>